<dbReference type="InterPro" id="IPR036388">
    <property type="entry name" value="WH-like_DNA-bd_sf"/>
</dbReference>
<gene>
    <name evidence="6" type="ORF">ABIE13_003943</name>
</gene>
<accession>A0ABV2QD17</accession>
<keyword evidence="3 6" id="KW-0238">DNA-binding</keyword>
<dbReference type="InterPro" id="IPR036390">
    <property type="entry name" value="WH_DNA-bd_sf"/>
</dbReference>
<dbReference type="PANTHER" id="PTHR30537">
    <property type="entry name" value="HTH-TYPE TRANSCRIPTIONAL REGULATOR"/>
    <property type="match status" value="1"/>
</dbReference>
<evidence type="ECO:0000256" key="1">
    <source>
        <dbReference type="ARBA" id="ARBA00009437"/>
    </source>
</evidence>
<dbReference type="Gene3D" id="1.10.10.10">
    <property type="entry name" value="Winged helix-like DNA-binding domain superfamily/Winged helix DNA-binding domain"/>
    <property type="match status" value="1"/>
</dbReference>
<dbReference type="EMBL" id="JBEPSH010000007">
    <property type="protein sequence ID" value="MET4578827.1"/>
    <property type="molecule type" value="Genomic_DNA"/>
</dbReference>
<organism evidence="6 7">
    <name type="scientific">Ottowia thiooxydans</name>
    <dbReference type="NCBI Taxonomy" id="219182"/>
    <lineage>
        <taxon>Bacteria</taxon>
        <taxon>Pseudomonadati</taxon>
        <taxon>Pseudomonadota</taxon>
        <taxon>Betaproteobacteria</taxon>
        <taxon>Burkholderiales</taxon>
        <taxon>Comamonadaceae</taxon>
        <taxon>Ottowia</taxon>
    </lineage>
</organism>
<evidence type="ECO:0000256" key="4">
    <source>
        <dbReference type="ARBA" id="ARBA00023163"/>
    </source>
</evidence>
<dbReference type="PANTHER" id="PTHR30537:SF5">
    <property type="entry name" value="HTH-TYPE TRANSCRIPTIONAL ACTIVATOR TTDR-RELATED"/>
    <property type="match status" value="1"/>
</dbReference>
<proteinExistence type="inferred from homology"/>
<keyword evidence="7" id="KW-1185">Reference proteome</keyword>
<dbReference type="CDD" id="cd08471">
    <property type="entry name" value="PBP2_CrgA_like_2"/>
    <property type="match status" value="1"/>
</dbReference>
<comment type="caution">
    <text evidence="6">The sequence shown here is derived from an EMBL/GenBank/DDBJ whole genome shotgun (WGS) entry which is preliminary data.</text>
</comment>
<dbReference type="Proteomes" id="UP001549320">
    <property type="component" value="Unassembled WGS sequence"/>
</dbReference>
<dbReference type="Pfam" id="PF00126">
    <property type="entry name" value="HTH_1"/>
    <property type="match status" value="1"/>
</dbReference>
<evidence type="ECO:0000256" key="2">
    <source>
        <dbReference type="ARBA" id="ARBA00023015"/>
    </source>
</evidence>
<protein>
    <submittedName>
        <fullName evidence="6">DNA-binding transcriptional LysR family regulator</fullName>
    </submittedName>
</protein>
<keyword evidence="4" id="KW-0804">Transcription</keyword>
<dbReference type="InterPro" id="IPR005119">
    <property type="entry name" value="LysR_subst-bd"/>
</dbReference>
<dbReference type="GO" id="GO:0003677">
    <property type="term" value="F:DNA binding"/>
    <property type="evidence" value="ECO:0007669"/>
    <property type="project" value="UniProtKB-KW"/>
</dbReference>
<dbReference type="Gene3D" id="3.40.190.290">
    <property type="match status" value="1"/>
</dbReference>
<evidence type="ECO:0000313" key="6">
    <source>
        <dbReference type="EMBL" id="MET4578827.1"/>
    </source>
</evidence>
<feature type="domain" description="HTH lysR-type" evidence="5">
    <location>
        <begin position="1"/>
        <end position="59"/>
    </location>
</feature>
<sequence>MDKLKAIQTFVQIAEHGSLTKAARAQQTSLPAVVRKLASLEAHLGARLFQRTTRRIALTEEGKRYLESCRHVLAAVIEADGALISGAQEPAGQVTVTAPVLFGHMHVAPAVTRFLQRYDKMRCSVLLHDRVVNLLEEGIDVGIRISPLEDSSLVALPLGSIRRVVVASPDYLRRVGVPKHPNELREANCVLNIAGVGPHWGFHEKSRAFSVQVKGNLDFNHVAPALEACAAGMGFGRFFSYQVAPFVRQNRLAAVLEAFEPPPRPVSIVYPNARMLPTRTRLFIDWMREELQDFGV</sequence>
<dbReference type="SUPFAM" id="SSF46785">
    <property type="entry name" value="Winged helix' DNA-binding domain"/>
    <property type="match status" value="1"/>
</dbReference>
<comment type="similarity">
    <text evidence="1">Belongs to the LysR transcriptional regulatory family.</text>
</comment>
<evidence type="ECO:0000256" key="3">
    <source>
        <dbReference type="ARBA" id="ARBA00023125"/>
    </source>
</evidence>
<dbReference type="Pfam" id="PF03466">
    <property type="entry name" value="LysR_substrate"/>
    <property type="match status" value="1"/>
</dbReference>
<keyword evidence="2" id="KW-0805">Transcription regulation</keyword>
<evidence type="ECO:0000313" key="7">
    <source>
        <dbReference type="Proteomes" id="UP001549320"/>
    </source>
</evidence>
<evidence type="ECO:0000259" key="5">
    <source>
        <dbReference type="PROSITE" id="PS50931"/>
    </source>
</evidence>
<dbReference type="PROSITE" id="PS50931">
    <property type="entry name" value="HTH_LYSR"/>
    <property type="match status" value="1"/>
</dbReference>
<dbReference type="InterPro" id="IPR058163">
    <property type="entry name" value="LysR-type_TF_proteobact-type"/>
</dbReference>
<dbReference type="SUPFAM" id="SSF53850">
    <property type="entry name" value="Periplasmic binding protein-like II"/>
    <property type="match status" value="1"/>
</dbReference>
<dbReference type="InterPro" id="IPR000847">
    <property type="entry name" value="LysR_HTH_N"/>
</dbReference>
<name>A0ABV2QD17_9BURK</name>
<reference evidence="6 7" key="1">
    <citation type="submission" date="2024-06" db="EMBL/GenBank/DDBJ databases">
        <title>Sorghum-associated microbial communities from plants grown in Nebraska, USA.</title>
        <authorList>
            <person name="Schachtman D."/>
        </authorList>
    </citation>
    <scope>NUCLEOTIDE SEQUENCE [LARGE SCALE GENOMIC DNA]</scope>
    <source>
        <strain evidence="6 7">2709</strain>
    </source>
</reference>
<dbReference type="RefSeq" id="WP_354446379.1">
    <property type="nucleotide sequence ID" value="NZ_JBEPSH010000007.1"/>
</dbReference>